<dbReference type="InterPro" id="IPR036390">
    <property type="entry name" value="WH_DNA-bd_sf"/>
</dbReference>
<proteinExistence type="predicted"/>
<reference evidence="3" key="1">
    <citation type="journal article" date="2019" name="Int. J. Syst. Evol. Microbiol.">
        <title>The Global Catalogue of Microorganisms (GCM) 10K type strain sequencing project: providing services to taxonomists for standard genome sequencing and annotation.</title>
        <authorList>
            <consortium name="The Broad Institute Genomics Platform"/>
            <consortium name="The Broad Institute Genome Sequencing Center for Infectious Disease"/>
            <person name="Wu L."/>
            <person name="Ma J."/>
        </authorList>
    </citation>
    <scope>NUCLEOTIDE SEQUENCE [LARGE SCALE GENOMIC DNA]</scope>
    <source>
        <strain evidence="3">JCM 17551</strain>
    </source>
</reference>
<accession>A0ABP7NCE1</accession>
<evidence type="ECO:0000259" key="1">
    <source>
        <dbReference type="Pfam" id="PF21248"/>
    </source>
</evidence>
<feature type="domain" description="Adenylyltransferase SoFic-like C-terminal" evidence="1">
    <location>
        <begin position="1"/>
        <end position="52"/>
    </location>
</feature>
<comment type="caution">
    <text evidence="2">The sequence shown here is derived from an EMBL/GenBank/DDBJ whole genome shotgun (WGS) entry which is preliminary data.</text>
</comment>
<gene>
    <name evidence="2" type="ORF">GCM10022277_43590</name>
</gene>
<keyword evidence="3" id="KW-1185">Reference proteome</keyword>
<dbReference type="Pfam" id="PF21248">
    <property type="entry name" value="SoFic-like_C"/>
    <property type="match status" value="1"/>
</dbReference>
<evidence type="ECO:0000313" key="2">
    <source>
        <dbReference type="EMBL" id="GAA3943047.1"/>
    </source>
</evidence>
<dbReference type="InterPro" id="IPR036388">
    <property type="entry name" value="WH-like_DNA-bd_sf"/>
</dbReference>
<dbReference type="InterPro" id="IPR048770">
    <property type="entry name" value="SoFic-like_C"/>
</dbReference>
<dbReference type="EMBL" id="BAABBN010000017">
    <property type="protein sequence ID" value="GAA3943047.1"/>
    <property type="molecule type" value="Genomic_DNA"/>
</dbReference>
<sequence>MFNHPYTKIDFLVEELGVTRITATKYLEQLVENGFLAKQKVGRANYYINEPLCKLLITND</sequence>
<evidence type="ECO:0000313" key="3">
    <source>
        <dbReference type="Proteomes" id="UP001501565"/>
    </source>
</evidence>
<protein>
    <recommendedName>
        <fullName evidence="1">Adenylyltransferase SoFic-like C-terminal domain-containing protein</fullName>
    </recommendedName>
</protein>
<organism evidence="2 3">
    <name type="scientific">Litoribacillus peritrichatus</name>
    <dbReference type="NCBI Taxonomy" id="718191"/>
    <lineage>
        <taxon>Bacteria</taxon>
        <taxon>Pseudomonadati</taxon>
        <taxon>Pseudomonadota</taxon>
        <taxon>Gammaproteobacteria</taxon>
        <taxon>Oceanospirillales</taxon>
        <taxon>Oceanospirillaceae</taxon>
        <taxon>Litoribacillus</taxon>
    </lineage>
</organism>
<dbReference type="SUPFAM" id="SSF46785">
    <property type="entry name" value="Winged helix' DNA-binding domain"/>
    <property type="match status" value="1"/>
</dbReference>
<dbReference type="Proteomes" id="UP001501565">
    <property type="component" value="Unassembled WGS sequence"/>
</dbReference>
<dbReference type="RefSeq" id="WP_344800783.1">
    <property type="nucleotide sequence ID" value="NZ_BAABBN010000017.1"/>
</dbReference>
<dbReference type="Gene3D" id="1.10.10.10">
    <property type="entry name" value="Winged helix-like DNA-binding domain superfamily/Winged helix DNA-binding domain"/>
    <property type="match status" value="1"/>
</dbReference>
<name>A0ABP7NCE1_9GAMM</name>